<dbReference type="KEGG" id="ote:Oter_0684"/>
<protein>
    <submittedName>
        <fullName evidence="2">Uncharacterized protein</fullName>
    </submittedName>
</protein>
<dbReference type="Proteomes" id="UP000007013">
    <property type="component" value="Chromosome"/>
</dbReference>
<dbReference type="STRING" id="452637.Oter_0684"/>
<proteinExistence type="predicted"/>
<dbReference type="AlphaFoldDB" id="B1ZUD0"/>
<accession>B1ZUD0</accession>
<dbReference type="EMBL" id="CP001032">
    <property type="protein sequence ID" value="ACB73973.1"/>
    <property type="molecule type" value="Genomic_DNA"/>
</dbReference>
<keyword evidence="3" id="KW-1185">Reference proteome</keyword>
<evidence type="ECO:0000313" key="3">
    <source>
        <dbReference type="Proteomes" id="UP000007013"/>
    </source>
</evidence>
<feature type="signal peptide" evidence="1">
    <location>
        <begin position="1"/>
        <end position="21"/>
    </location>
</feature>
<sequence>MSFLRFIATLGFAGVCAAAHAEENTWPVRVDQTDDEGVVLSSQWIGPLVFEKPSAEPGRVAGVRPLFARWTTPAGDLRETNVLYPVFTYRTDGTNFRWSVFQLMNRSSSHDLASSEPATTRHDTFDVWPFWFSRDTGSPETSYRALFPIAGTLKSRLGYDELSWTLFPLYGRAEKSGAVSTSTPWPFIKVTRGTEQGFALWPLFGRRERPGEFERQYFLWPLIWNNTLRPAGDAVHPAAPRREVGFLPFYTSETDTGFVNRSYVWPFFGYTDRTQPIRYHETRYFWPFLVQGHGDERKVNRWGPVYTHSIVKGTEKTWIAWPIYREKTWSDPALQHTQRQVLYFLYRSTQQRSATNPQAPMAEKAHLWPLISSWDNGAGRKQVQIPSPLEVFFPDNERVRVSWSPLFALYRFDQTAPDTQRHEFLWGLLTWRRAPQQREFHLGPLFSVRERAGEKRIAFGNGLLAWQRSAATGRWRFFWFDFPAKENKLRAAAR</sequence>
<feature type="chain" id="PRO_5002774583" evidence="1">
    <location>
        <begin position="22"/>
        <end position="494"/>
    </location>
</feature>
<evidence type="ECO:0000313" key="2">
    <source>
        <dbReference type="EMBL" id="ACB73973.1"/>
    </source>
</evidence>
<dbReference type="OrthoDB" id="9791525at2"/>
<dbReference type="RefSeq" id="WP_012373511.1">
    <property type="nucleotide sequence ID" value="NC_010571.1"/>
</dbReference>
<keyword evidence="1" id="KW-0732">Signal</keyword>
<organism evidence="2 3">
    <name type="scientific">Opitutus terrae (strain DSM 11246 / JCM 15787 / PB90-1)</name>
    <dbReference type="NCBI Taxonomy" id="452637"/>
    <lineage>
        <taxon>Bacteria</taxon>
        <taxon>Pseudomonadati</taxon>
        <taxon>Verrucomicrobiota</taxon>
        <taxon>Opitutia</taxon>
        <taxon>Opitutales</taxon>
        <taxon>Opitutaceae</taxon>
        <taxon>Opitutus</taxon>
    </lineage>
</organism>
<name>B1ZUD0_OPITP</name>
<dbReference type="HOGENOM" id="CLU_043513_0_0_0"/>
<reference evidence="2 3" key="1">
    <citation type="journal article" date="2011" name="J. Bacteriol.">
        <title>Genome sequence of the verrucomicrobium Opitutus terrae PB90-1, an abundant inhabitant of rice paddy soil ecosystems.</title>
        <authorList>
            <person name="van Passel M.W."/>
            <person name="Kant R."/>
            <person name="Palva A."/>
            <person name="Copeland A."/>
            <person name="Lucas S."/>
            <person name="Lapidus A."/>
            <person name="Glavina del Rio T."/>
            <person name="Pitluck S."/>
            <person name="Goltsman E."/>
            <person name="Clum A."/>
            <person name="Sun H."/>
            <person name="Schmutz J."/>
            <person name="Larimer F.W."/>
            <person name="Land M.L."/>
            <person name="Hauser L."/>
            <person name="Kyrpides N."/>
            <person name="Mikhailova N."/>
            <person name="Richardson P.P."/>
            <person name="Janssen P.H."/>
            <person name="de Vos W.M."/>
            <person name="Smidt H."/>
        </authorList>
    </citation>
    <scope>NUCLEOTIDE SEQUENCE [LARGE SCALE GENOMIC DNA]</scope>
    <source>
        <strain evidence="3">DSM 11246 / JCM 15787 / PB90-1</strain>
    </source>
</reference>
<gene>
    <name evidence="2" type="ordered locus">Oter_0684</name>
</gene>
<evidence type="ECO:0000256" key="1">
    <source>
        <dbReference type="SAM" id="SignalP"/>
    </source>
</evidence>
<dbReference type="eggNOG" id="COG3170">
    <property type="taxonomic scope" value="Bacteria"/>
</dbReference>